<sequence>MLTYRTGAAGAPSAASAMAAHLLERTVPDEEMRLAEYYAGGSGVEEALVRGMGCVPTVRADIHADLADTLGIAPGAFLDETAVANLLGGRRADGEELPGHQRDVRRYESEDGSKPDRFRISYVDLCFSAPKTASLAWAFAETAAERNTILQAHRDARDDALRYVEKEIAKAGFGHGGREGEERGSLAWMTFDHFTSRPTVAVTRPDPVTGVMDTELHSVRVAGDPQIHSHCIVPNAMVTESGRLVAVNRDHLRNRIHEFGAVYQALLARNLRRAGIDVDLCERTKMARLPAIAEAVADEFSKRTRDAEGSARTEAMARGLDWDAMPTNARIDFLKGGAKESRRFKADDLANVEAWRTQAEAMGWTHRTAIGAGPRPAPQSREERLEAGYQTALPLLSEELAKRAVVLGTDARLAAVRGLIAAGIETTDDIGALTRAMAKRGVEQDGALTRLIWKEGSDGRTKLTTELHVSQERELVALAKSAAADRSTALPSSVLAAAVARSGLAFTGEHGQAQRKAMEALGTGGRFGVAIGVAGAGKTSMLRPLVDAWTERGREVWGVADAWRQATALQEAGVTDARTRALQPFLDGVEAGRFALSAQSVVVVDEVGRVGTRQMLHLLRLQQRHGFSVVAVGDDKQCQSIEAGPVIELLRKALGKEAVPEILTTVRQRTEREREIAGLFREGKARDALAMKREDGTAEMVPGGYREAVQRVAELWQERTEAGKATAAGYTVSISAPTNADARAISLAIRERRRAAGELGADRASIQATDQNGATYSLPLAEGDCVRLFARTRATFTDEQGRRKSANIGDNGSVLEVVRVQPRDGIHLRAESGKVGFVPWAALRDEGSERIKLAHGDCRTIDSSQGLTSDEHINALPAGSRAVQGFKGYVAESRHRVSSWLVTSHGAELREAQDHRPLGVNDPLSASDLWDAVAKNLERQPVKESALAFVASVAAETRKAAHALQEGLRVQEARAAAGQAPTTLRRTFDLRRAKEAVARLAERLDGAFAALAPVLDRLRSVSPEQQMENRLVYTARVYSPLVARGQMAFSEAATLMLKRERAAQNRSAELDPVHRLPRGGLPSETIMERAESALAAAVDRFATKLQQGGQGVRVADAGGAPKPRQRQGLSA</sequence>
<dbReference type="Pfam" id="PF08751">
    <property type="entry name" value="TrwC"/>
    <property type="match status" value="1"/>
</dbReference>
<organism evidence="3 4">
    <name type="scientific">Muricoccus pecuniae</name>
    <dbReference type="NCBI Taxonomy" id="693023"/>
    <lineage>
        <taxon>Bacteria</taxon>
        <taxon>Pseudomonadati</taxon>
        <taxon>Pseudomonadota</taxon>
        <taxon>Alphaproteobacteria</taxon>
        <taxon>Acetobacterales</taxon>
        <taxon>Roseomonadaceae</taxon>
        <taxon>Muricoccus</taxon>
    </lineage>
</organism>
<feature type="domain" description="TrwC relaxase" evidence="2">
    <location>
        <begin position="63"/>
        <end position="361"/>
    </location>
</feature>
<dbReference type="Gene3D" id="3.40.50.300">
    <property type="entry name" value="P-loop containing nucleotide triphosphate hydrolases"/>
    <property type="match status" value="1"/>
</dbReference>
<dbReference type="SUPFAM" id="SSF52540">
    <property type="entry name" value="P-loop containing nucleoside triphosphate hydrolases"/>
    <property type="match status" value="2"/>
</dbReference>
<dbReference type="RefSeq" id="WP_184521153.1">
    <property type="nucleotide sequence ID" value="NZ_JACIJD010000028.1"/>
</dbReference>
<dbReference type="InterPro" id="IPR014862">
    <property type="entry name" value="TrwC"/>
</dbReference>
<comment type="caution">
    <text evidence="3">The sequence shown here is derived from an EMBL/GenBank/DDBJ whole genome shotgun (WGS) entry which is preliminary data.</text>
</comment>
<evidence type="ECO:0000256" key="1">
    <source>
        <dbReference type="SAM" id="MobiDB-lite"/>
    </source>
</evidence>
<proteinExistence type="predicted"/>
<reference evidence="3 4" key="1">
    <citation type="submission" date="2020-08" db="EMBL/GenBank/DDBJ databases">
        <title>Genomic Encyclopedia of Type Strains, Phase IV (KMG-IV): sequencing the most valuable type-strain genomes for metagenomic binning, comparative biology and taxonomic classification.</title>
        <authorList>
            <person name="Goeker M."/>
        </authorList>
    </citation>
    <scope>NUCLEOTIDE SEQUENCE [LARGE SCALE GENOMIC DNA]</scope>
    <source>
        <strain evidence="3 4">DSM 25622</strain>
    </source>
</reference>
<dbReference type="Pfam" id="PF13604">
    <property type="entry name" value="AAA_30"/>
    <property type="match status" value="1"/>
</dbReference>
<protein>
    <recommendedName>
        <fullName evidence="2">TrwC relaxase domain-containing protein</fullName>
    </recommendedName>
</protein>
<evidence type="ECO:0000259" key="2">
    <source>
        <dbReference type="Pfam" id="PF08751"/>
    </source>
</evidence>
<dbReference type="NCBIfam" id="NF041492">
    <property type="entry name" value="MobF"/>
    <property type="match status" value="1"/>
</dbReference>
<accession>A0A840YHU6</accession>
<name>A0A840YHU6_9PROT</name>
<dbReference type="Proteomes" id="UP000580654">
    <property type="component" value="Unassembled WGS sequence"/>
</dbReference>
<dbReference type="AlphaFoldDB" id="A0A840YHU6"/>
<dbReference type="EMBL" id="JACIJD010000028">
    <property type="protein sequence ID" value="MBB5696047.1"/>
    <property type="molecule type" value="Genomic_DNA"/>
</dbReference>
<dbReference type="InterPro" id="IPR027417">
    <property type="entry name" value="P-loop_NTPase"/>
</dbReference>
<evidence type="ECO:0000313" key="4">
    <source>
        <dbReference type="Proteomes" id="UP000580654"/>
    </source>
</evidence>
<keyword evidence="4" id="KW-1185">Reference proteome</keyword>
<dbReference type="SUPFAM" id="SSF55464">
    <property type="entry name" value="Origin of replication-binding domain, RBD-like"/>
    <property type="match status" value="1"/>
</dbReference>
<evidence type="ECO:0000313" key="3">
    <source>
        <dbReference type="EMBL" id="MBB5696047.1"/>
    </source>
</evidence>
<gene>
    <name evidence="3" type="ORF">FHS87_004115</name>
</gene>
<feature type="region of interest" description="Disordered" evidence="1">
    <location>
        <begin position="91"/>
        <end position="112"/>
    </location>
</feature>
<feature type="region of interest" description="Disordered" evidence="1">
    <location>
        <begin position="1106"/>
        <end position="1131"/>
    </location>
</feature>